<name>A0A368GRY5_ANCCA</name>
<feature type="transmembrane region" description="Helical" evidence="1">
    <location>
        <begin position="20"/>
        <end position="47"/>
    </location>
</feature>
<evidence type="ECO:0000313" key="3">
    <source>
        <dbReference type="Proteomes" id="UP000252519"/>
    </source>
</evidence>
<keyword evidence="3" id="KW-1185">Reference proteome</keyword>
<dbReference type="AlphaFoldDB" id="A0A368GRY5"/>
<keyword evidence="1" id="KW-1133">Transmembrane helix</keyword>
<dbReference type="EMBL" id="JOJR01000068">
    <property type="protein sequence ID" value="RCN47084.1"/>
    <property type="molecule type" value="Genomic_DNA"/>
</dbReference>
<sequence length="119" mass="13111">MSSNDTQDAEQQFYEPSDLIVSVVFCCYILYTAAIVIGIPCNAFVLFRMCRLSKKCADMYSNGVGLCLFVMAIADIGSLCSILVHYILSIHTETQLVLDYIGTDAVNAVCKVLFSFLSI</sequence>
<protein>
    <submittedName>
        <fullName evidence="2">Uncharacterized protein</fullName>
    </submittedName>
</protein>
<evidence type="ECO:0000313" key="2">
    <source>
        <dbReference type="EMBL" id="RCN47084.1"/>
    </source>
</evidence>
<accession>A0A368GRY5</accession>
<dbReference type="PANTHER" id="PTHR24224:SF37">
    <property type="entry name" value="G-PROTEIN COUPLED RECEPTORS FAMILY 1 PROFILE DOMAIN-CONTAINING PROTEIN"/>
    <property type="match status" value="1"/>
</dbReference>
<feature type="transmembrane region" description="Helical" evidence="1">
    <location>
        <begin position="59"/>
        <end position="88"/>
    </location>
</feature>
<keyword evidence="1" id="KW-0812">Transmembrane</keyword>
<feature type="non-terminal residue" evidence="2">
    <location>
        <position position="119"/>
    </location>
</feature>
<gene>
    <name evidence="2" type="ORF">ANCCAN_06915</name>
</gene>
<dbReference type="PANTHER" id="PTHR24224">
    <property type="entry name" value="CARDIOACCELERATORY PEPTIDE RECEPTOR-RELATED"/>
    <property type="match status" value="1"/>
</dbReference>
<dbReference type="InterPro" id="IPR052665">
    <property type="entry name" value="Neuropeptide-GPCR"/>
</dbReference>
<dbReference type="OrthoDB" id="5834857at2759"/>
<proteinExistence type="predicted"/>
<reference evidence="2 3" key="1">
    <citation type="submission" date="2014-10" db="EMBL/GenBank/DDBJ databases">
        <title>Draft genome of the hookworm Ancylostoma caninum.</title>
        <authorList>
            <person name="Mitreva M."/>
        </authorList>
    </citation>
    <scope>NUCLEOTIDE SEQUENCE [LARGE SCALE GENOMIC DNA]</scope>
    <source>
        <strain evidence="2 3">Baltimore</strain>
    </source>
</reference>
<dbReference type="Proteomes" id="UP000252519">
    <property type="component" value="Unassembled WGS sequence"/>
</dbReference>
<dbReference type="GO" id="GO:0016020">
    <property type="term" value="C:membrane"/>
    <property type="evidence" value="ECO:0007669"/>
    <property type="project" value="TreeGrafter"/>
</dbReference>
<comment type="caution">
    <text evidence="2">The sequence shown here is derived from an EMBL/GenBank/DDBJ whole genome shotgun (WGS) entry which is preliminary data.</text>
</comment>
<organism evidence="2 3">
    <name type="scientific">Ancylostoma caninum</name>
    <name type="common">Dog hookworm</name>
    <dbReference type="NCBI Taxonomy" id="29170"/>
    <lineage>
        <taxon>Eukaryota</taxon>
        <taxon>Metazoa</taxon>
        <taxon>Ecdysozoa</taxon>
        <taxon>Nematoda</taxon>
        <taxon>Chromadorea</taxon>
        <taxon>Rhabditida</taxon>
        <taxon>Rhabditina</taxon>
        <taxon>Rhabditomorpha</taxon>
        <taxon>Strongyloidea</taxon>
        <taxon>Ancylostomatidae</taxon>
        <taxon>Ancylostomatinae</taxon>
        <taxon>Ancylostoma</taxon>
    </lineage>
</organism>
<evidence type="ECO:0000256" key="1">
    <source>
        <dbReference type="SAM" id="Phobius"/>
    </source>
</evidence>
<keyword evidence="1" id="KW-0472">Membrane</keyword>